<gene>
    <name evidence="1" type="ORF">C4541_10645</name>
</gene>
<accession>A0A3A4QTS6</accession>
<sequence>MVSIKGHHYTCPVCKASLTGPSRPLSTSVLKRRTDLKPITSHGPICGGIIFCGACGYAGFHTDFEEVSAHVITKVRQYLTKRAPAVQGEADKYIHAAKCAQWLGKPDHIIGELWLAASWYAGERSHRAGKLRNNAIFFFERGFMKSSIPTNKRSIFCYLTGELYRRNNDMLSARMWFTRVPDEVLNENQDKYIQLAQQQLTKPKEYIESTG</sequence>
<dbReference type="EMBL" id="QZJZ01000084">
    <property type="protein sequence ID" value="RJP57224.1"/>
    <property type="molecule type" value="Genomic_DNA"/>
</dbReference>
<organism evidence="1 2">
    <name type="scientific">Candidatus Auribacter fodinae</name>
    <dbReference type="NCBI Taxonomy" id="2093366"/>
    <lineage>
        <taxon>Bacteria</taxon>
        <taxon>Pseudomonadati</taxon>
        <taxon>Candidatus Auribacterota</taxon>
        <taxon>Candidatus Auribacteria</taxon>
        <taxon>Candidatus Auribacterales</taxon>
        <taxon>Candidatus Auribacteraceae</taxon>
        <taxon>Candidatus Auribacter</taxon>
    </lineage>
</organism>
<comment type="caution">
    <text evidence="1">The sequence shown here is derived from an EMBL/GenBank/DDBJ whole genome shotgun (WGS) entry which is preliminary data.</text>
</comment>
<reference evidence="1 2" key="1">
    <citation type="journal article" date="2017" name="ISME J.">
        <title>Energy and carbon metabolisms in a deep terrestrial subsurface fluid microbial community.</title>
        <authorList>
            <person name="Momper L."/>
            <person name="Jungbluth S.P."/>
            <person name="Lee M.D."/>
            <person name="Amend J.P."/>
        </authorList>
    </citation>
    <scope>NUCLEOTIDE SEQUENCE [LARGE SCALE GENOMIC DNA]</scope>
    <source>
        <strain evidence="1">SURF_26</strain>
    </source>
</reference>
<evidence type="ECO:0000313" key="2">
    <source>
        <dbReference type="Proteomes" id="UP000266426"/>
    </source>
</evidence>
<dbReference type="AlphaFoldDB" id="A0A3A4QTS6"/>
<name>A0A3A4QTS6_9BACT</name>
<dbReference type="Proteomes" id="UP000266426">
    <property type="component" value="Unassembled WGS sequence"/>
</dbReference>
<proteinExistence type="predicted"/>
<dbReference type="InterPro" id="IPR018708">
    <property type="entry name" value="DUF2225"/>
</dbReference>
<evidence type="ECO:0000313" key="1">
    <source>
        <dbReference type="EMBL" id="RJP57224.1"/>
    </source>
</evidence>
<dbReference type="Pfam" id="PF09986">
    <property type="entry name" value="DUF2225"/>
    <property type="match status" value="1"/>
</dbReference>
<protein>
    <submittedName>
        <fullName evidence="1">DUF2225 domain-containing protein</fullName>
    </submittedName>
</protein>